<feature type="transmembrane region" description="Helical" evidence="1">
    <location>
        <begin position="97"/>
        <end position="116"/>
    </location>
</feature>
<accession>A0ABV8SV17</accession>
<dbReference type="InterPro" id="IPR032623">
    <property type="entry name" value="FecR_N"/>
</dbReference>
<dbReference type="PANTHER" id="PTHR30273:SF2">
    <property type="entry name" value="PROTEIN FECR"/>
    <property type="match status" value="1"/>
</dbReference>
<evidence type="ECO:0000256" key="1">
    <source>
        <dbReference type="SAM" id="Phobius"/>
    </source>
</evidence>
<feature type="domain" description="FecR N-terminal" evidence="3">
    <location>
        <begin position="16"/>
        <end position="57"/>
    </location>
</feature>
<dbReference type="EMBL" id="JBHSDU010000003">
    <property type="protein sequence ID" value="MFC4310892.1"/>
    <property type="molecule type" value="Genomic_DNA"/>
</dbReference>
<proteinExistence type="predicted"/>
<evidence type="ECO:0000313" key="5">
    <source>
        <dbReference type="Proteomes" id="UP001595904"/>
    </source>
</evidence>
<dbReference type="RefSeq" id="WP_380598772.1">
    <property type="nucleotide sequence ID" value="NZ_JBHSDU010000003.1"/>
</dbReference>
<dbReference type="PANTHER" id="PTHR30273">
    <property type="entry name" value="PERIPLASMIC SIGNAL SENSOR AND SIGMA FACTOR ACTIVATOR FECR-RELATED"/>
    <property type="match status" value="1"/>
</dbReference>
<dbReference type="Proteomes" id="UP001595904">
    <property type="component" value="Unassembled WGS sequence"/>
</dbReference>
<evidence type="ECO:0000259" key="2">
    <source>
        <dbReference type="Pfam" id="PF04773"/>
    </source>
</evidence>
<comment type="caution">
    <text evidence="4">The sequence shown here is derived from an EMBL/GenBank/DDBJ whole genome shotgun (WGS) entry which is preliminary data.</text>
</comment>
<organism evidence="4 5">
    <name type="scientific">Steroidobacter flavus</name>
    <dbReference type="NCBI Taxonomy" id="1842136"/>
    <lineage>
        <taxon>Bacteria</taxon>
        <taxon>Pseudomonadati</taxon>
        <taxon>Pseudomonadota</taxon>
        <taxon>Gammaproteobacteria</taxon>
        <taxon>Steroidobacterales</taxon>
        <taxon>Steroidobacteraceae</taxon>
        <taxon>Steroidobacter</taxon>
    </lineage>
</organism>
<dbReference type="InterPro" id="IPR012373">
    <property type="entry name" value="Ferrdict_sens_TM"/>
</dbReference>
<keyword evidence="1" id="KW-0812">Transmembrane</keyword>
<dbReference type="InterPro" id="IPR006860">
    <property type="entry name" value="FecR"/>
</dbReference>
<sequence length="253" mass="28409">MSSADPSTTLSERRLRQAAAWRIRLQYAEFTTRLHERWEAWIQIPENRRAFARIESLWGTLHERHLLREQNDGWIDSGRRLACLLRDAALRLFPRRAIWITAAVAVLAMGGAFVALSDVFAATTLLQLQVEPREPATSPPTEIEVEVAHGKAVFRGANDRRRRFIVTTDLARIEGTGTEFSVSNTEQSIVVTVAEGVVEISPRGRGTSTSGVPRTLRKDQRLILPKNGSASTIQKVAAHAERGWLANLPWRMK</sequence>
<evidence type="ECO:0000259" key="3">
    <source>
        <dbReference type="Pfam" id="PF16220"/>
    </source>
</evidence>
<protein>
    <submittedName>
        <fullName evidence="4">FecR domain-containing protein</fullName>
    </submittedName>
</protein>
<keyword evidence="1" id="KW-1133">Transmembrane helix</keyword>
<feature type="domain" description="FecR protein" evidence="2">
    <location>
        <begin position="141"/>
        <end position="199"/>
    </location>
</feature>
<evidence type="ECO:0000313" key="4">
    <source>
        <dbReference type="EMBL" id="MFC4310892.1"/>
    </source>
</evidence>
<gene>
    <name evidence="4" type="ORF">ACFPN2_17485</name>
</gene>
<dbReference type="Pfam" id="PF16220">
    <property type="entry name" value="DUF4880"/>
    <property type="match status" value="1"/>
</dbReference>
<keyword evidence="5" id="KW-1185">Reference proteome</keyword>
<name>A0ABV8SV17_9GAMM</name>
<dbReference type="Gene3D" id="2.60.120.1440">
    <property type="match status" value="1"/>
</dbReference>
<reference evidence="5" key="1">
    <citation type="journal article" date="2019" name="Int. J. Syst. Evol. Microbiol.">
        <title>The Global Catalogue of Microorganisms (GCM) 10K type strain sequencing project: providing services to taxonomists for standard genome sequencing and annotation.</title>
        <authorList>
            <consortium name="The Broad Institute Genomics Platform"/>
            <consortium name="The Broad Institute Genome Sequencing Center for Infectious Disease"/>
            <person name="Wu L."/>
            <person name="Ma J."/>
        </authorList>
    </citation>
    <scope>NUCLEOTIDE SEQUENCE [LARGE SCALE GENOMIC DNA]</scope>
    <source>
        <strain evidence="5">CGMCC 1.10759</strain>
    </source>
</reference>
<dbReference type="Pfam" id="PF04773">
    <property type="entry name" value="FecR"/>
    <property type="match status" value="1"/>
</dbReference>
<keyword evidence="1" id="KW-0472">Membrane</keyword>